<dbReference type="EMBL" id="LHZR01000096">
    <property type="protein sequence ID" value="KXV49359.1"/>
    <property type="molecule type" value="Genomic_DNA"/>
</dbReference>
<proteinExistence type="predicted"/>
<accession>A0A149TL39</accession>
<organism evidence="1 2">
    <name type="scientific">Gluconobacter albidus</name>
    <dbReference type="NCBI Taxonomy" id="318683"/>
    <lineage>
        <taxon>Bacteria</taxon>
        <taxon>Pseudomonadati</taxon>
        <taxon>Pseudomonadota</taxon>
        <taxon>Alphaproteobacteria</taxon>
        <taxon>Acetobacterales</taxon>
        <taxon>Acetobacteraceae</taxon>
        <taxon>Gluconobacter</taxon>
    </lineage>
</organism>
<sequence length="59" mass="6929">MVLVNEKWQKTAIFERIKLEMKHFYLLNTERIFDVYLDPSCLCGEHTDGDESGMEVAFS</sequence>
<dbReference type="Proteomes" id="UP000075636">
    <property type="component" value="Unassembled WGS sequence"/>
</dbReference>
<protein>
    <submittedName>
        <fullName evidence="1">Uncharacterized protein</fullName>
    </submittedName>
</protein>
<evidence type="ECO:0000313" key="2">
    <source>
        <dbReference type="Proteomes" id="UP000075636"/>
    </source>
</evidence>
<comment type="caution">
    <text evidence="1">The sequence shown here is derived from an EMBL/GenBank/DDBJ whole genome shotgun (WGS) entry which is preliminary data.</text>
</comment>
<reference evidence="1 2" key="1">
    <citation type="submission" date="2015-06" db="EMBL/GenBank/DDBJ databases">
        <title>Improved classification and identification of acetic acid bacteria using matrix-assisted laser desorption/ionization time-of-flight mass spectrometry; Gluconobacter nephelii and Gluconobacter uchimurae are later heterotypic synonyms of Gluconobacter japonicus and Gluconobacter oxydans, respectively.</title>
        <authorList>
            <person name="Li L."/>
            <person name="Cleenwerck I."/>
            <person name="De Vuyst L."/>
            <person name="Vandamme P."/>
        </authorList>
    </citation>
    <scope>NUCLEOTIDE SEQUENCE [LARGE SCALE GENOMIC DNA]</scope>
    <source>
        <strain evidence="1 2">LMG 1768</strain>
    </source>
</reference>
<gene>
    <name evidence="1" type="ORF">AD945_04775</name>
</gene>
<evidence type="ECO:0000313" key="1">
    <source>
        <dbReference type="EMBL" id="KXV49359.1"/>
    </source>
</evidence>
<name>A0A149TL39_9PROT</name>
<dbReference type="AlphaFoldDB" id="A0A149TL39"/>
<dbReference type="PATRIC" id="fig|318683.6.peg.1524"/>